<dbReference type="EMBL" id="ABVQ01000037">
    <property type="protein sequence ID" value="EEC55984.1"/>
    <property type="molecule type" value="Genomic_DNA"/>
</dbReference>
<gene>
    <name evidence="1" type="ORF">BACPEC_02491</name>
</gene>
<accession>B7AUU3</accession>
<dbReference type="HOGENOM" id="CLU_3004606_0_0_9"/>
<comment type="caution">
    <text evidence="1">The sequence shown here is derived from an EMBL/GenBank/DDBJ whole genome shotgun (WGS) entry which is preliminary data.</text>
</comment>
<proteinExistence type="predicted"/>
<protein>
    <submittedName>
        <fullName evidence="1">Uncharacterized protein</fullName>
    </submittedName>
</protein>
<dbReference type="AlphaFoldDB" id="B7AUU3"/>
<sequence length="56" mass="6573">MSWFSNVKNNICYKMDKDDFNTSLYVLSNKDRTFGVSVLLYDNTDILKDCLNKVKD</sequence>
<evidence type="ECO:0000313" key="2">
    <source>
        <dbReference type="Proteomes" id="UP000003136"/>
    </source>
</evidence>
<reference evidence="1 2" key="1">
    <citation type="submission" date="2008-11" db="EMBL/GenBank/DDBJ databases">
        <title>Draft genome sequence of Bacteroides pectinophilus (ATCC 43243).</title>
        <authorList>
            <person name="Sudarsanam P."/>
            <person name="Ley R."/>
            <person name="Guruge J."/>
            <person name="Turnbaugh P.J."/>
            <person name="Mahowald M."/>
            <person name="Liep D."/>
            <person name="Gordon J."/>
        </authorList>
    </citation>
    <scope>NUCLEOTIDE SEQUENCE [LARGE SCALE GENOMIC DNA]</scope>
    <source>
        <strain evidence="1 2">ATCC 43243</strain>
    </source>
</reference>
<evidence type="ECO:0000313" key="1">
    <source>
        <dbReference type="EMBL" id="EEC55984.1"/>
    </source>
</evidence>
<keyword evidence="2" id="KW-1185">Reference proteome</keyword>
<organism evidence="1 2">
    <name type="scientific">[Bacteroides] pectinophilus ATCC 43243</name>
    <dbReference type="NCBI Taxonomy" id="483218"/>
    <lineage>
        <taxon>Bacteria</taxon>
        <taxon>Bacillati</taxon>
        <taxon>Bacillota</taxon>
        <taxon>Clostridia</taxon>
        <taxon>Eubacteriales</taxon>
    </lineage>
</organism>
<name>B7AUU3_9FIRM</name>
<reference evidence="1 2" key="2">
    <citation type="submission" date="2008-11" db="EMBL/GenBank/DDBJ databases">
        <authorList>
            <person name="Fulton L."/>
            <person name="Clifton S."/>
            <person name="Fulton B."/>
            <person name="Xu J."/>
            <person name="Minx P."/>
            <person name="Pepin K.H."/>
            <person name="Johnson M."/>
            <person name="Bhonagiri V."/>
            <person name="Nash W.E."/>
            <person name="Mardis E.R."/>
            <person name="Wilson R.K."/>
        </authorList>
    </citation>
    <scope>NUCLEOTIDE SEQUENCE [LARGE SCALE GENOMIC DNA]</scope>
    <source>
        <strain evidence="1 2">ATCC 43243</strain>
    </source>
</reference>
<dbReference type="Proteomes" id="UP000003136">
    <property type="component" value="Unassembled WGS sequence"/>
</dbReference>